<proteinExistence type="predicted"/>
<evidence type="ECO:0000313" key="1">
    <source>
        <dbReference type="EMBL" id="KAK0751919.1"/>
    </source>
</evidence>
<gene>
    <name evidence="1" type="ORF">B0T18DRAFT_79717</name>
</gene>
<reference evidence="1" key="1">
    <citation type="submission" date="2023-06" db="EMBL/GenBank/DDBJ databases">
        <title>Genome-scale phylogeny and comparative genomics of the fungal order Sordariales.</title>
        <authorList>
            <consortium name="Lawrence Berkeley National Laboratory"/>
            <person name="Hensen N."/>
            <person name="Bonometti L."/>
            <person name="Westerberg I."/>
            <person name="Brannstrom I.O."/>
            <person name="Guillou S."/>
            <person name="Cros-Aarteil S."/>
            <person name="Calhoun S."/>
            <person name="Haridas S."/>
            <person name="Kuo A."/>
            <person name="Mondo S."/>
            <person name="Pangilinan J."/>
            <person name="Riley R."/>
            <person name="LaButti K."/>
            <person name="Andreopoulos B."/>
            <person name="Lipzen A."/>
            <person name="Chen C."/>
            <person name="Yanf M."/>
            <person name="Daum C."/>
            <person name="Ng V."/>
            <person name="Clum A."/>
            <person name="Steindorff A."/>
            <person name="Ohm R."/>
            <person name="Martin F."/>
            <person name="Silar P."/>
            <person name="Natvig D."/>
            <person name="Lalanne C."/>
            <person name="Gautier V."/>
            <person name="Ament-velasquez S.L."/>
            <person name="Kruys A."/>
            <person name="Hutchinson M.I."/>
            <person name="Powell A.J."/>
            <person name="Barry K."/>
            <person name="Miller A.N."/>
            <person name="Grigoriev I.V."/>
            <person name="Debuchy R."/>
            <person name="Gladieux P."/>
            <person name="Thoren M.H."/>
            <person name="Johannesson H."/>
        </authorList>
    </citation>
    <scope>NUCLEOTIDE SEQUENCE</scope>
    <source>
        <strain evidence="1">SMH3187-1</strain>
    </source>
</reference>
<comment type="caution">
    <text evidence="1">The sequence shown here is derived from an EMBL/GenBank/DDBJ whole genome shotgun (WGS) entry which is preliminary data.</text>
</comment>
<name>A0AA40KAA4_9PEZI</name>
<dbReference type="AlphaFoldDB" id="A0AA40KAA4"/>
<dbReference type="EMBL" id="JAUKUD010000002">
    <property type="protein sequence ID" value="KAK0751919.1"/>
    <property type="molecule type" value="Genomic_DNA"/>
</dbReference>
<evidence type="ECO:0000313" key="2">
    <source>
        <dbReference type="Proteomes" id="UP001172155"/>
    </source>
</evidence>
<dbReference type="Proteomes" id="UP001172155">
    <property type="component" value="Unassembled WGS sequence"/>
</dbReference>
<protein>
    <submittedName>
        <fullName evidence="1">Uncharacterized protein</fullName>
    </submittedName>
</protein>
<organism evidence="1 2">
    <name type="scientific">Schizothecium vesticola</name>
    <dbReference type="NCBI Taxonomy" id="314040"/>
    <lineage>
        <taxon>Eukaryota</taxon>
        <taxon>Fungi</taxon>
        <taxon>Dikarya</taxon>
        <taxon>Ascomycota</taxon>
        <taxon>Pezizomycotina</taxon>
        <taxon>Sordariomycetes</taxon>
        <taxon>Sordariomycetidae</taxon>
        <taxon>Sordariales</taxon>
        <taxon>Schizotheciaceae</taxon>
        <taxon>Schizothecium</taxon>
    </lineage>
</organism>
<accession>A0AA40KAA4</accession>
<sequence length="205" mass="22497">MAAILKPPVSKPPSQRCQIINHPTPNLRVGSKYYKHPMTVCTRVNSTSPHTKHLSPYTACSPPSHEQSCRMTTVGTMTAGRAGIAATSFSLLFCCIRVRTEDCAVSLGVSGEMSIFTGTDLTTRPFPLPTTGGSPGTGLGCPWSLTCVVHQTSSLTLNELTLRLDRHVKEAGRRWSRLRRAAMSVCLMEFLHGHIPLGRERVRRR</sequence>
<keyword evidence="2" id="KW-1185">Reference proteome</keyword>